<name>A0A0A0V6U1_SCYTH</name>
<reference evidence="2" key="1">
    <citation type="submission" date="2013-11" db="EMBL/GenBank/DDBJ databases">
        <authorList>
            <person name="Thropp P.A."/>
            <person name="Correa S.M."/>
            <person name="Garb J.E."/>
            <person name="Binford G.J."/>
        </authorList>
    </citation>
    <scope>NUCLEOTIDE SEQUENCE</scope>
    <source>
        <tissue evidence="2">Venom gland</tissue>
    </source>
</reference>
<accession>A0A0A0V6U1</accession>
<sequence length="163" mass="18662">MWYRARVEKIDGKAIQVAYIDYGNHEVTTSSRLAALPIAYQSMPPAAREYGLAFVHLPKDPENAEDARQMFEELSSRSGLTLNIEYKNGSIPFVTLMTAGDDKKRDIGKELVEQGYLIVEKRKEQKFKKIIHEYLAAQDLAKKKRLNLWCYGDITEDDAKEFG</sequence>
<dbReference type="Gene3D" id="2.30.30.140">
    <property type="match status" value="1"/>
</dbReference>
<dbReference type="Pfam" id="PF00567">
    <property type="entry name" value="TUDOR"/>
    <property type="match status" value="1"/>
</dbReference>
<dbReference type="InterPro" id="IPR035437">
    <property type="entry name" value="SNase_OB-fold_sf"/>
</dbReference>
<dbReference type="Gene3D" id="2.40.50.90">
    <property type="match status" value="1"/>
</dbReference>
<dbReference type="FunFam" id="2.40.50.90:FF:000005">
    <property type="entry name" value="Staphylococcal nuclease domain-containing protein"/>
    <property type="match status" value="1"/>
</dbReference>
<dbReference type="SUPFAM" id="SSF50199">
    <property type="entry name" value="Staphylococcal nuclease"/>
    <property type="match status" value="1"/>
</dbReference>
<evidence type="ECO:0000313" key="2">
    <source>
        <dbReference type="EMBL" id="AIW62624.1"/>
    </source>
</evidence>
<dbReference type="PANTHER" id="PTHR12302">
    <property type="entry name" value="EBNA2 BINDING PROTEIN P100"/>
    <property type="match status" value="1"/>
</dbReference>
<dbReference type="GO" id="GO:0006402">
    <property type="term" value="P:mRNA catabolic process"/>
    <property type="evidence" value="ECO:0007669"/>
    <property type="project" value="TreeGrafter"/>
</dbReference>
<dbReference type="PROSITE" id="PS50304">
    <property type="entry name" value="TUDOR"/>
    <property type="match status" value="1"/>
</dbReference>
<dbReference type="AlphaFoldDB" id="A0A0A0V6U1"/>
<dbReference type="GO" id="GO:0003723">
    <property type="term" value="F:RNA binding"/>
    <property type="evidence" value="ECO:0007669"/>
    <property type="project" value="TreeGrafter"/>
</dbReference>
<dbReference type="GO" id="GO:0005829">
    <property type="term" value="C:cytosol"/>
    <property type="evidence" value="ECO:0007669"/>
    <property type="project" value="TreeGrafter"/>
</dbReference>
<dbReference type="InterPro" id="IPR002999">
    <property type="entry name" value="Tudor"/>
</dbReference>
<protein>
    <recommendedName>
        <fullName evidence="1">Tudor domain-containing protein</fullName>
    </recommendedName>
</protein>
<dbReference type="PANTHER" id="PTHR12302:SF2">
    <property type="entry name" value="STAPHYLOCOCCAL NUCLEASE DOMAIN-CONTAINING PROTEIN 1"/>
    <property type="match status" value="1"/>
</dbReference>
<evidence type="ECO:0000259" key="1">
    <source>
        <dbReference type="PROSITE" id="PS50304"/>
    </source>
</evidence>
<organism evidence="2">
    <name type="scientific">Scytodes thoracica</name>
    <name type="common">Spitting spider</name>
    <name type="synonym">Aranea thoracica</name>
    <dbReference type="NCBI Taxonomy" id="1112478"/>
    <lineage>
        <taxon>Eukaryota</taxon>
        <taxon>Metazoa</taxon>
        <taxon>Ecdysozoa</taxon>
        <taxon>Arthropoda</taxon>
        <taxon>Chelicerata</taxon>
        <taxon>Arachnida</taxon>
        <taxon>Araneae</taxon>
        <taxon>Araneomorphae</taxon>
        <taxon>Haplogynae</taxon>
        <taxon>Scytodoidea</taxon>
        <taxon>Scytodidae</taxon>
        <taxon>Scytodes</taxon>
    </lineage>
</organism>
<dbReference type="GO" id="GO:0005634">
    <property type="term" value="C:nucleus"/>
    <property type="evidence" value="ECO:0007669"/>
    <property type="project" value="TreeGrafter"/>
</dbReference>
<dbReference type="InterPro" id="IPR016071">
    <property type="entry name" value="Staphylococal_nuclease_OB-fold"/>
</dbReference>
<dbReference type="GO" id="GO:0004518">
    <property type="term" value="F:nuclease activity"/>
    <property type="evidence" value="ECO:0007669"/>
    <property type="project" value="TreeGrafter"/>
</dbReference>
<proteinExistence type="evidence at transcript level"/>
<reference evidence="2" key="2">
    <citation type="journal article" date="2014" name="J. Proteome Res.">
        <title>Spit and venom from scytodes spiders: a diverse and distinct cocktail.</title>
        <authorList>
            <person name="Zobel-Thropp P.A."/>
            <person name="Correa S.M."/>
            <person name="Garb J.E."/>
            <person name="Binford G.J."/>
        </authorList>
    </citation>
    <scope>NUCLEOTIDE SEQUENCE</scope>
    <source>
        <tissue evidence="2">Venom gland</tissue>
    </source>
</reference>
<feature type="domain" description="Tudor" evidence="1">
    <location>
        <begin position="1"/>
        <end position="43"/>
    </location>
</feature>
<dbReference type="Pfam" id="PF00565">
    <property type="entry name" value="SNase"/>
    <property type="match status" value="1"/>
</dbReference>
<dbReference type="EMBL" id="KF860717">
    <property type="protein sequence ID" value="AIW62624.1"/>
    <property type="molecule type" value="mRNA"/>
</dbReference>